<evidence type="ECO:0000256" key="1">
    <source>
        <dbReference type="SAM" id="MobiDB-lite"/>
    </source>
</evidence>
<feature type="region of interest" description="Disordered" evidence="1">
    <location>
        <begin position="1"/>
        <end position="49"/>
    </location>
</feature>
<feature type="compositionally biased region" description="Polar residues" evidence="1">
    <location>
        <begin position="99"/>
        <end position="113"/>
    </location>
</feature>
<gene>
    <name evidence="2" type="ORF">FISHEDRAFT_63154</name>
</gene>
<dbReference type="Proteomes" id="UP000054144">
    <property type="component" value="Unassembled WGS sequence"/>
</dbReference>
<feature type="compositionally biased region" description="Basic and acidic residues" evidence="1">
    <location>
        <begin position="354"/>
        <end position="364"/>
    </location>
</feature>
<feature type="region of interest" description="Disordered" evidence="1">
    <location>
        <begin position="337"/>
        <end position="378"/>
    </location>
</feature>
<proteinExistence type="predicted"/>
<evidence type="ECO:0000313" key="3">
    <source>
        <dbReference type="Proteomes" id="UP000054144"/>
    </source>
</evidence>
<protein>
    <submittedName>
        <fullName evidence="2">Uncharacterized protein</fullName>
    </submittedName>
</protein>
<evidence type="ECO:0000313" key="2">
    <source>
        <dbReference type="EMBL" id="KIY42809.1"/>
    </source>
</evidence>
<feature type="region of interest" description="Disordered" evidence="1">
    <location>
        <begin position="73"/>
        <end position="113"/>
    </location>
</feature>
<keyword evidence="3" id="KW-1185">Reference proteome</keyword>
<sequence>MAPPSHQAPKKRIVGRSTLGSKLGKPRSKGSSAGVGSATQAASSKLKADDDKYSSILAQYAEDKKKRGLAYKEAMDGFHPRKRVKQDRVDDDGGGRVTASGSSKPYRTRSSTAKLPLRRTKTGTSKAKALSSKATDRQWINVGHIAVEVEPELYVKKTRKGKGVVLRPVVKAGDIIKRPDDERLEELRTMGCKVDGEFWISRDMSINHVYKLIRGWVPAVAVIAEAFPDEIPICLGNGTYNRMTLKNDFSGEPILTMLTMNSRATTGKDKRKLVFAVTKELPQAVWDTLRPWEESSETLPVFYNSDGELVENGGESEDGEMFEGFEGSGYSVDVDEADRDEDICGPEADPPLDVEARSVEDRSEGTPPPSSDDEMEDH</sequence>
<accession>A0A0D7A076</accession>
<reference evidence="2 3" key="1">
    <citation type="journal article" date="2015" name="Fungal Genet. Biol.">
        <title>Evolution of novel wood decay mechanisms in Agaricales revealed by the genome sequences of Fistulina hepatica and Cylindrobasidium torrendii.</title>
        <authorList>
            <person name="Floudas D."/>
            <person name="Held B.W."/>
            <person name="Riley R."/>
            <person name="Nagy L.G."/>
            <person name="Koehler G."/>
            <person name="Ransdell A.S."/>
            <person name="Younus H."/>
            <person name="Chow J."/>
            <person name="Chiniquy J."/>
            <person name="Lipzen A."/>
            <person name="Tritt A."/>
            <person name="Sun H."/>
            <person name="Haridas S."/>
            <person name="LaButti K."/>
            <person name="Ohm R.A."/>
            <person name="Kues U."/>
            <person name="Blanchette R.A."/>
            <person name="Grigoriev I.V."/>
            <person name="Minto R.E."/>
            <person name="Hibbett D.S."/>
        </authorList>
    </citation>
    <scope>NUCLEOTIDE SEQUENCE [LARGE SCALE GENOMIC DNA]</scope>
    <source>
        <strain evidence="2 3">ATCC 64428</strain>
    </source>
</reference>
<dbReference type="EMBL" id="KN882156">
    <property type="protein sequence ID" value="KIY42809.1"/>
    <property type="molecule type" value="Genomic_DNA"/>
</dbReference>
<organism evidence="2 3">
    <name type="scientific">Fistulina hepatica ATCC 64428</name>
    <dbReference type="NCBI Taxonomy" id="1128425"/>
    <lineage>
        <taxon>Eukaryota</taxon>
        <taxon>Fungi</taxon>
        <taxon>Dikarya</taxon>
        <taxon>Basidiomycota</taxon>
        <taxon>Agaricomycotina</taxon>
        <taxon>Agaricomycetes</taxon>
        <taxon>Agaricomycetidae</taxon>
        <taxon>Agaricales</taxon>
        <taxon>Fistulinaceae</taxon>
        <taxon>Fistulina</taxon>
    </lineage>
</organism>
<dbReference type="AlphaFoldDB" id="A0A0D7A076"/>
<name>A0A0D7A076_9AGAR</name>